<dbReference type="EMBL" id="SIXH01000792">
    <property type="protein sequence ID" value="TBO54596.1"/>
    <property type="molecule type" value="Genomic_DNA"/>
</dbReference>
<feature type="region of interest" description="Disordered" evidence="1">
    <location>
        <begin position="1"/>
        <end position="61"/>
    </location>
</feature>
<name>A0A4Q9HIW9_STRKA</name>
<gene>
    <name evidence="2" type="ORF">EYS09_37700</name>
</gene>
<evidence type="ECO:0000256" key="1">
    <source>
        <dbReference type="SAM" id="MobiDB-lite"/>
    </source>
</evidence>
<feature type="non-terminal residue" evidence="2">
    <location>
        <position position="1"/>
    </location>
</feature>
<organism evidence="2 3">
    <name type="scientific">Streptomyces kasugaensis</name>
    <dbReference type="NCBI Taxonomy" id="1946"/>
    <lineage>
        <taxon>Bacteria</taxon>
        <taxon>Bacillati</taxon>
        <taxon>Actinomycetota</taxon>
        <taxon>Actinomycetes</taxon>
        <taxon>Kitasatosporales</taxon>
        <taxon>Streptomycetaceae</taxon>
        <taxon>Streptomyces</taxon>
    </lineage>
</organism>
<sequence>VRAWPRTAANGAVRWPRARPEPLRRAPPRLRPGWRYAMSKRTRKRKWRIRKRRANHGRRPS</sequence>
<accession>A0A4Q9HIW9</accession>
<reference evidence="2 3" key="1">
    <citation type="submission" date="2019-02" db="EMBL/GenBank/DDBJ databases">
        <title>Draft Genome Sequence of Streptomyces sp. AM-2504, identified by 16S rRNA comparative analysis as a Streptomyces Kasugaensis strain.</title>
        <authorList>
            <person name="Napolioni V."/>
            <person name="Giuliodori A.M."/>
            <person name="Spurio R."/>
            <person name="Fabbretti A."/>
        </authorList>
    </citation>
    <scope>NUCLEOTIDE SEQUENCE [LARGE SCALE GENOMIC DNA]</scope>
    <source>
        <strain evidence="2 3">AM-2504</strain>
    </source>
</reference>
<dbReference type="Proteomes" id="UP000292452">
    <property type="component" value="Unassembled WGS sequence"/>
</dbReference>
<evidence type="ECO:0000313" key="3">
    <source>
        <dbReference type="Proteomes" id="UP000292452"/>
    </source>
</evidence>
<proteinExistence type="predicted"/>
<protein>
    <submittedName>
        <fullName evidence="2">Uncharacterized protein</fullName>
    </submittedName>
</protein>
<keyword evidence="3" id="KW-1185">Reference proteome</keyword>
<feature type="compositionally biased region" description="Basic residues" evidence="1">
    <location>
        <begin position="38"/>
        <end position="61"/>
    </location>
</feature>
<comment type="caution">
    <text evidence="2">The sequence shown here is derived from an EMBL/GenBank/DDBJ whole genome shotgun (WGS) entry which is preliminary data.</text>
</comment>
<dbReference type="AlphaFoldDB" id="A0A4Q9HIW9"/>
<evidence type="ECO:0000313" key="2">
    <source>
        <dbReference type="EMBL" id="TBO54596.1"/>
    </source>
</evidence>